<dbReference type="GO" id="GO:0005548">
    <property type="term" value="F:phospholipid transporter activity"/>
    <property type="evidence" value="ECO:0007669"/>
    <property type="project" value="TreeGrafter"/>
</dbReference>
<evidence type="ECO:0000313" key="2">
    <source>
        <dbReference type="EMBL" id="TYO98721.1"/>
    </source>
</evidence>
<name>A0A5D3WKJ5_9BACT</name>
<proteinExistence type="predicted"/>
<keyword evidence="3" id="KW-1185">Reference proteome</keyword>
<dbReference type="GO" id="GO:0005543">
    <property type="term" value="F:phospholipid binding"/>
    <property type="evidence" value="ECO:0007669"/>
    <property type="project" value="TreeGrafter"/>
</dbReference>
<dbReference type="RefSeq" id="WP_148895660.1">
    <property type="nucleotide sequence ID" value="NZ_VNIB01000005.1"/>
</dbReference>
<dbReference type="InterPro" id="IPR052336">
    <property type="entry name" value="MlaD_Phospholipid_Transporter"/>
</dbReference>
<evidence type="ECO:0000259" key="1">
    <source>
        <dbReference type="Pfam" id="PF02470"/>
    </source>
</evidence>
<dbReference type="PANTHER" id="PTHR33371:SF4">
    <property type="entry name" value="INTERMEMBRANE PHOSPHOLIPID TRANSPORT SYSTEM BINDING PROTEIN MLAD"/>
    <property type="match status" value="1"/>
</dbReference>
<dbReference type="Pfam" id="PF02470">
    <property type="entry name" value="MlaD"/>
    <property type="match status" value="1"/>
</dbReference>
<dbReference type="NCBIfam" id="TIGR04430">
    <property type="entry name" value="OM_asym_MlaD"/>
    <property type="match status" value="1"/>
</dbReference>
<protein>
    <submittedName>
        <fullName evidence="2">Phospholipid/cholesterol/gamma-HCH transport system substrate-binding protein</fullName>
    </submittedName>
</protein>
<dbReference type="AlphaFoldDB" id="A0A5D3WKJ5"/>
<dbReference type="InterPro" id="IPR003399">
    <property type="entry name" value="Mce/MlaD"/>
</dbReference>
<dbReference type="Proteomes" id="UP000324159">
    <property type="component" value="Unassembled WGS sequence"/>
</dbReference>
<sequence length="150" mass="16474">MKRFNIEMAVGLFLVLGFLCFAYISVKLGDVRLFNHTTYTVNARFSSVSGLKVGANVEIAGVRIGRVKAIRLDPDEYEAIVNMEIDNGVELQDDCIASIRTAGIIGDRYISISPGGSPDLIEPGGEIEETEPAINIEELISKYIFEKDSK</sequence>
<gene>
    <name evidence="2" type="ORF">EDC39_10583</name>
</gene>
<comment type="caution">
    <text evidence="2">The sequence shown here is derived from an EMBL/GenBank/DDBJ whole genome shotgun (WGS) entry which is preliminary data.</text>
</comment>
<organism evidence="2 3">
    <name type="scientific">Geothermobacter ehrlichii</name>
    <dbReference type="NCBI Taxonomy" id="213224"/>
    <lineage>
        <taxon>Bacteria</taxon>
        <taxon>Pseudomonadati</taxon>
        <taxon>Thermodesulfobacteriota</taxon>
        <taxon>Desulfuromonadia</taxon>
        <taxon>Desulfuromonadales</taxon>
        <taxon>Geothermobacteraceae</taxon>
        <taxon>Geothermobacter</taxon>
    </lineage>
</organism>
<evidence type="ECO:0000313" key="3">
    <source>
        <dbReference type="Proteomes" id="UP000324159"/>
    </source>
</evidence>
<dbReference type="InterPro" id="IPR030970">
    <property type="entry name" value="ABC_MlaD"/>
</dbReference>
<dbReference type="OrthoDB" id="9788420at2"/>
<accession>A0A5D3WKJ5</accession>
<dbReference type="EMBL" id="VNIB01000005">
    <property type="protein sequence ID" value="TYO98721.1"/>
    <property type="molecule type" value="Genomic_DNA"/>
</dbReference>
<feature type="domain" description="Mce/MlaD" evidence="1">
    <location>
        <begin position="38"/>
        <end position="115"/>
    </location>
</feature>
<reference evidence="2 3" key="1">
    <citation type="submission" date="2019-07" db="EMBL/GenBank/DDBJ databases">
        <title>Genomic Encyclopedia of Type Strains, Phase IV (KMG-IV): sequencing the most valuable type-strain genomes for metagenomic binning, comparative biology and taxonomic classification.</title>
        <authorList>
            <person name="Goeker M."/>
        </authorList>
    </citation>
    <scope>NUCLEOTIDE SEQUENCE [LARGE SCALE GENOMIC DNA]</scope>
    <source>
        <strain evidence="2 3">SS015</strain>
    </source>
</reference>
<dbReference type="PANTHER" id="PTHR33371">
    <property type="entry name" value="INTERMEMBRANE PHOSPHOLIPID TRANSPORT SYSTEM BINDING PROTEIN MLAD-RELATED"/>
    <property type="match status" value="1"/>
</dbReference>